<dbReference type="InterPro" id="IPR013216">
    <property type="entry name" value="Methyltransf_11"/>
</dbReference>
<accession>A0A1I0NV87</accession>
<keyword evidence="3" id="KW-0808">Transferase</keyword>
<proteinExistence type="predicted"/>
<dbReference type="GO" id="GO:0008757">
    <property type="term" value="F:S-adenosylmethionine-dependent methyltransferase activity"/>
    <property type="evidence" value="ECO:0007669"/>
    <property type="project" value="InterPro"/>
</dbReference>
<organism evidence="3 4">
    <name type="scientific">Aliiroseovarius sediminilitoris</name>
    <dbReference type="NCBI Taxonomy" id="1173584"/>
    <lineage>
        <taxon>Bacteria</taxon>
        <taxon>Pseudomonadati</taxon>
        <taxon>Pseudomonadota</taxon>
        <taxon>Alphaproteobacteria</taxon>
        <taxon>Rhodobacterales</taxon>
        <taxon>Paracoccaceae</taxon>
        <taxon>Aliiroseovarius</taxon>
    </lineage>
</organism>
<dbReference type="AlphaFoldDB" id="A0A1I0NV87"/>
<keyword evidence="3" id="KW-0489">Methyltransferase</keyword>
<evidence type="ECO:0000313" key="3">
    <source>
        <dbReference type="EMBL" id="SEW05504.1"/>
    </source>
</evidence>
<dbReference type="EMBL" id="FOJB01000001">
    <property type="protein sequence ID" value="SEW05504.1"/>
    <property type="molecule type" value="Genomic_DNA"/>
</dbReference>
<protein>
    <submittedName>
        <fullName evidence="3">Methyltransferase domain-containing protein</fullName>
    </submittedName>
</protein>
<feature type="transmembrane region" description="Helical" evidence="1">
    <location>
        <begin position="46"/>
        <end position="69"/>
    </location>
</feature>
<dbReference type="PANTHER" id="PTHR43861">
    <property type="entry name" value="TRANS-ACONITATE 2-METHYLTRANSFERASE-RELATED"/>
    <property type="match status" value="1"/>
</dbReference>
<dbReference type="Pfam" id="PF08241">
    <property type="entry name" value="Methyltransf_11"/>
    <property type="match status" value="1"/>
</dbReference>
<evidence type="ECO:0000313" key="4">
    <source>
        <dbReference type="Proteomes" id="UP000199650"/>
    </source>
</evidence>
<feature type="transmembrane region" description="Helical" evidence="1">
    <location>
        <begin position="21"/>
        <end position="40"/>
    </location>
</feature>
<sequence>MSLEKEAYEQNYQQFRSLNQIMWQIPVLAMTLTGGLWFGVSKIEGNPFLASILLCTAVVGNLAFSAVLYRFRFVMRCYLDELKRAYPVGFVDASSPNDGMGRIASFFAGEQRVRQTFSILLYWAAGASFVLLSVELYQWKSESTKMNRDAGIEFYDSHAAALADGYEAISFEEAYPFLVTTLSDASLSILDIGSGTGRDASWLVRHGHKVVAAEPSASMRRIAEAIHPDDAIEWIDARLPELENTRLKPNSFDIILASAVWMHIPPEQRKASLLRIGELLSDGGRAFVSLRIGPQDEDRGMYEVNASEFEHTAEQAGFELFSHGDFDDLLGRDQISWKMYELSIQQ</sequence>
<gene>
    <name evidence="3" type="ORF">SAMN05444851_1121</name>
</gene>
<keyword evidence="1" id="KW-1133">Transmembrane helix</keyword>
<dbReference type="Gene3D" id="3.40.50.150">
    <property type="entry name" value="Vaccinia Virus protein VP39"/>
    <property type="match status" value="1"/>
</dbReference>
<dbReference type="CDD" id="cd02440">
    <property type="entry name" value="AdoMet_MTases"/>
    <property type="match status" value="1"/>
</dbReference>
<reference evidence="3 4" key="1">
    <citation type="submission" date="2016-10" db="EMBL/GenBank/DDBJ databases">
        <authorList>
            <person name="de Groot N.N."/>
        </authorList>
    </citation>
    <scope>NUCLEOTIDE SEQUENCE [LARGE SCALE GENOMIC DNA]</scope>
    <source>
        <strain evidence="3 4">DSM 29439</strain>
    </source>
</reference>
<keyword evidence="1" id="KW-0472">Membrane</keyword>
<name>A0A1I0NV87_9RHOB</name>
<keyword evidence="4" id="KW-1185">Reference proteome</keyword>
<dbReference type="OrthoDB" id="7348755at2"/>
<evidence type="ECO:0000259" key="2">
    <source>
        <dbReference type="Pfam" id="PF08241"/>
    </source>
</evidence>
<dbReference type="InterPro" id="IPR029063">
    <property type="entry name" value="SAM-dependent_MTases_sf"/>
</dbReference>
<dbReference type="STRING" id="1173584.SAMN05444851_1121"/>
<dbReference type="Proteomes" id="UP000199650">
    <property type="component" value="Unassembled WGS sequence"/>
</dbReference>
<keyword evidence="1" id="KW-0812">Transmembrane</keyword>
<feature type="transmembrane region" description="Helical" evidence="1">
    <location>
        <begin position="120"/>
        <end position="139"/>
    </location>
</feature>
<dbReference type="GO" id="GO:0032259">
    <property type="term" value="P:methylation"/>
    <property type="evidence" value="ECO:0007669"/>
    <property type="project" value="UniProtKB-KW"/>
</dbReference>
<dbReference type="SUPFAM" id="SSF53335">
    <property type="entry name" value="S-adenosyl-L-methionine-dependent methyltransferases"/>
    <property type="match status" value="1"/>
</dbReference>
<feature type="domain" description="Methyltransferase type 11" evidence="2">
    <location>
        <begin position="190"/>
        <end position="287"/>
    </location>
</feature>
<dbReference type="RefSeq" id="WP_091429000.1">
    <property type="nucleotide sequence ID" value="NZ_FOJB01000001.1"/>
</dbReference>
<evidence type="ECO:0000256" key="1">
    <source>
        <dbReference type="SAM" id="Phobius"/>
    </source>
</evidence>